<dbReference type="PROSITE" id="PS00070">
    <property type="entry name" value="ALDEHYDE_DEHYDR_CYS"/>
    <property type="match status" value="1"/>
</dbReference>
<name>A0A919MNM8_9ACTN</name>
<dbReference type="SUPFAM" id="SSF53720">
    <property type="entry name" value="ALDH-like"/>
    <property type="match status" value="1"/>
</dbReference>
<dbReference type="AlphaFoldDB" id="A0A919MNM8"/>
<dbReference type="InterPro" id="IPR016162">
    <property type="entry name" value="Ald_DH_N"/>
</dbReference>
<accession>A0A919MNM8</accession>
<evidence type="ECO:0000256" key="2">
    <source>
        <dbReference type="ARBA" id="ARBA00023002"/>
    </source>
</evidence>
<comment type="similarity">
    <text evidence="1 4">Belongs to the aldehyde dehydrogenase family.</text>
</comment>
<feature type="domain" description="Aldehyde dehydrogenase" evidence="5">
    <location>
        <begin position="33"/>
        <end position="485"/>
    </location>
</feature>
<dbReference type="RefSeq" id="WP_275410832.1">
    <property type="nucleotide sequence ID" value="NZ_BOMV01000011.1"/>
</dbReference>
<dbReference type="GO" id="GO:0016620">
    <property type="term" value="F:oxidoreductase activity, acting on the aldehyde or oxo group of donors, NAD or NADP as acceptor"/>
    <property type="evidence" value="ECO:0007669"/>
    <property type="project" value="InterPro"/>
</dbReference>
<dbReference type="InterPro" id="IPR016163">
    <property type="entry name" value="Ald_DH_C"/>
</dbReference>
<dbReference type="PROSITE" id="PS00687">
    <property type="entry name" value="ALDEHYDE_DEHYDR_GLU"/>
    <property type="match status" value="1"/>
</dbReference>
<keyword evidence="7" id="KW-1185">Reference proteome</keyword>
<evidence type="ECO:0000259" key="5">
    <source>
        <dbReference type="Pfam" id="PF00171"/>
    </source>
</evidence>
<proteinExistence type="inferred from homology"/>
<dbReference type="InterPro" id="IPR016161">
    <property type="entry name" value="Ald_DH/histidinol_DH"/>
</dbReference>
<comment type="caution">
    <text evidence="6">The sequence shown here is derived from an EMBL/GenBank/DDBJ whole genome shotgun (WGS) entry which is preliminary data.</text>
</comment>
<dbReference type="Gene3D" id="3.40.605.10">
    <property type="entry name" value="Aldehyde Dehydrogenase, Chain A, domain 1"/>
    <property type="match status" value="1"/>
</dbReference>
<dbReference type="FunFam" id="3.40.605.10:FF:000001">
    <property type="entry name" value="Aldehyde dehydrogenase 1"/>
    <property type="match status" value="1"/>
</dbReference>
<dbReference type="Gene3D" id="3.40.309.10">
    <property type="entry name" value="Aldehyde Dehydrogenase, Chain A, domain 2"/>
    <property type="match status" value="1"/>
</dbReference>
<evidence type="ECO:0000256" key="1">
    <source>
        <dbReference type="ARBA" id="ARBA00009986"/>
    </source>
</evidence>
<evidence type="ECO:0000256" key="3">
    <source>
        <dbReference type="PROSITE-ProRule" id="PRU10007"/>
    </source>
</evidence>
<dbReference type="InterPro" id="IPR029510">
    <property type="entry name" value="Ald_DH_CS_GLU"/>
</dbReference>
<organism evidence="6 7">
    <name type="scientific">Paractinoplanes rishiriensis</name>
    <dbReference type="NCBI Taxonomy" id="1050105"/>
    <lineage>
        <taxon>Bacteria</taxon>
        <taxon>Bacillati</taxon>
        <taxon>Actinomycetota</taxon>
        <taxon>Actinomycetes</taxon>
        <taxon>Micromonosporales</taxon>
        <taxon>Micromonosporaceae</taxon>
        <taxon>Paractinoplanes</taxon>
    </lineage>
</organism>
<keyword evidence="2 4" id="KW-0560">Oxidoreductase</keyword>
<dbReference type="InterPro" id="IPR016160">
    <property type="entry name" value="Ald_DH_CS_CYS"/>
</dbReference>
<reference evidence="6" key="1">
    <citation type="submission" date="2021-01" db="EMBL/GenBank/DDBJ databases">
        <title>Whole genome shotgun sequence of Actinoplanes rishiriensis NBRC 108556.</title>
        <authorList>
            <person name="Komaki H."/>
            <person name="Tamura T."/>
        </authorList>
    </citation>
    <scope>NUCLEOTIDE SEQUENCE</scope>
    <source>
        <strain evidence="6">NBRC 108556</strain>
    </source>
</reference>
<dbReference type="Pfam" id="PF00171">
    <property type="entry name" value="Aldedh"/>
    <property type="match status" value="1"/>
</dbReference>
<dbReference type="Proteomes" id="UP000636960">
    <property type="component" value="Unassembled WGS sequence"/>
</dbReference>
<evidence type="ECO:0000256" key="4">
    <source>
        <dbReference type="RuleBase" id="RU003345"/>
    </source>
</evidence>
<gene>
    <name evidence="6" type="primary">aldH</name>
    <name evidence="6" type="ORF">Ari01nite_16560</name>
</gene>
<evidence type="ECO:0000313" key="7">
    <source>
        <dbReference type="Proteomes" id="UP000636960"/>
    </source>
</evidence>
<dbReference type="EMBL" id="BOMV01000011">
    <property type="protein sequence ID" value="GIE94191.1"/>
    <property type="molecule type" value="Genomic_DNA"/>
</dbReference>
<sequence length="491" mass="52372">MIDWIARAESLRIPEGLFVDGAARSTPGAFRTIFSPRDASVLGEIAWAGVADADAAVAAARRAFDSGPWPRTPARERGEVLLRLADLVERDRDELALLVSLEMGKPITHAREIELRALIRCLRFYGGLADKTVGEIPPATESELALVTREPAGVVAAVVPWNFPLTIGGWKFAPALAAGCTVVVKTAEQSPLSMQRVAELAREAGLPPGALNVINGDGAVVGRRLGERPDVDVLTFTGSTAVGRHFLRYAADSNVKRVHLELGGKSPNIIFPDAPDLDAAADTAAWAAFFNAGEMCTAGSRLVVHRDVADRVVGRIVAAAASWRPDDPLLPGTTMGPLVDERSLRRILERLGEGVRQGAELRLGGHRAATSPGPYLEPTVVVGAGPGNVLIREELFGPVLAVQIFGDEESALAIANDTAYGLAAAVWTADLSRAHRMARRLRAGTVWVNCYEEGDMTVPFGGVKLSGAGRDKSRHALDEYTDLKTTWINLG</sequence>
<feature type="active site" evidence="3">
    <location>
        <position position="261"/>
    </location>
</feature>
<evidence type="ECO:0000313" key="6">
    <source>
        <dbReference type="EMBL" id="GIE94191.1"/>
    </source>
</evidence>
<dbReference type="InterPro" id="IPR015590">
    <property type="entry name" value="Aldehyde_DH_dom"/>
</dbReference>
<dbReference type="PANTHER" id="PTHR11699">
    <property type="entry name" value="ALDEHYDE DEHYDROGENASE-RELATED"/>
    <property type="match status" value="1"/>
</dbReference>
<dbReference type="FunFam" id="3.40.309.10:FF:000012">
    <property type="entry name" value="Betaine aldehyde dehydrogenase"/>
    <property type="match status" value="1"/>
</dbReference>
<protein>
    <submittedName>
        <fullName evidence="6">Aldehyde dehydrogenase</fullName>
    </submittedName>
</protein>